<dbReference type="InterPro" id="IPR027417">
    <property type="entry name" value="P-loop_NTPase"/>
</dbReference>
<evidence type="ECO:0000256" key="1">
    <source>
        <dbReference type="ARBA" id="ARBA00008535"/>
    </source>
</evidence>
<name>A0A6I8UA39_AEDAE</name>
<dbReference type="Gene3D" id="3.40.50.300">
    <property type="entry name" value="P-loop containing nucleotide triphosphate hydrolases"/>
    <property type="match status" value="1"/>
</dbReference>
<organism evidence="4 5">
    <name type="scientific">Aedes aegypti</name>
    <name type="common">Yellowfever mosquito</name>
    <name type="synonym">Culex aegypti</name>
    <dbReference type="NCBI Taxonomy" id="7159"/>
    <lineage>
        <taxon>Eukaryota</taxon>
        <taxon>Metazoa</taxon>
        <taxon>Ecdysozoa</taxon>
        <taxon>Arthropoda</taxon>
        <taxon>Hexapoda</taxon>
        <taxon>Insecta</taxon>
        <taxon>Pterygota</taxon>
        <taxon>Neoptera</taxon>
        <taxon>Endopterygota</taxon>
        <taxon>Diptera</taxon>
        <taxon>Nematocera</taxon>
        <taxon>Culicoidea</taxon>
        <taxon>Culicidae</taxon>
        <taxon>Culicinae</taxon>
        <taxon>Aedini</taxon>
        <taxon>Aedes</taxon>
        <taxon>Stegomyia</taxon>
    </lineage>
</organism>
<evidence type="ECO:0000256" key="2">
    <source>
        <dbReference type="ARBA" id="ARBA00022741"/>
    </source>
</evidence>
<evidence type="ECO:0000313" key="4">
    <source>
        <dbReference type="EnsemblMetazoa" id="AAEL028014-PB"/>
    </source>
</evidence>
<accession>A0A6I8UA39</accession>
<comment type="similarity">
    <text evidence="1">Belongs to the TRAFAC class TrmE-Era-EngA-EngB-Septin-like GTPase superfamily. AIG1/Toc34/Toc159-like paraseptin GTPase family. IAN subfamily.</text>
</comment>
<evidence type="ECO:0000313" key="5">
    <source>
        <dbReference type="Proteomes" id="UP000008820"/>
    </source>
</evidence>
<dbReference type="EnsemblMetazoa" id="AAEL028014-RB">
    <property type="protein sequence ID" value="AAEL028014-PB"/>
    <property type="gene ID" value="AAEL028014"/>
</dbReference>
<feature type="domain" description="AIG1-type G" evidence="3">
    <location>
        <begin position="105"/>
        <end position="208"/>
    </location>
</feature>
<keyword evidence="2" id="KW-0547">Nucleotide-binding</keyword>
<dbReference type="PROSITE" id="PS00675">
    <property type="entry name" value="SIGMA54_INTERACT_1"/>
    <property type="match status" value="1"/>
</dbReference>
<dbReference type="OrthoDB" id="2386367at2759"/>
<dbReference type="CDD" id="cd00882">
    <property type="entry name" value="Ras_like_GTPase"/>
    <property type="match status" value="1"/>
</dbReference>
<dbReference type="AlphaFoldDB" id="A0A6I8UA39"/>
<dbReference type="InterPro" id="IPR025662">
    <property type="entry name" value="Sigma_54_int_dom_ATP-bd_1"/>
</dbReference>
<gene>
    <name evidence="4" type="primary">110677111</name>
</gene>
<reference evidence="4" key="2">
    <citation type="submission" date="2020-05" db="UniProtKB">
        <authorList>
            <consortium name="EnsemblMetazoa"/>
        </authorList>
    </citation>
    <scope>IDENTIFICATION</scope>
    <source>
        <strain evidence="4">LVP_AGWG</strain>
    </source>
</reference>
<dbReference type="PANTHER" id="PTHR32046:SF12">
    <property type="entry name" value="AIG1-TYPE G DOMAIN-CONTAINING PROTEIN"/>
    <property type="match status" value="1"/>
</dbReference>
<dbReference type="PANTHER" id="PTHR32046">
    <property type="entry name" value="G DOMAIN-CONTAINING PROTEIN"/>
    <property type="match status" value="1"/>
</dbReference>
<keyword evidence="5" id="KW-1185">Reference proteome</keyword>
<reference evidence="4 5" key="1">
    <citation type="submission" date="2017-06" db="EMBL/GenBank/DDBJ databases">
        <title>Aedes aegypti genome working group (AGWG) sequencing and assembly.</title>
        <authorList>
            <consortium name="Aedes aegypti Genome Working Group (AGWG)"/>
            <person name="Matthews B.J."/>
        </authorList>
    </citation>
    <scope>NUCLEOTIDE SEQUENCE [LARGE SCALE GENOMIC DNA]</scope>
    <source>
        <strain evidence="4 5">LVP_AGWG</strain>
    </source>
</reference>
<dbReference type="InParanoid" id="A0A6I8UA39"/>
<proteinExistence type="inferred from homology"/>
<dbReference type="InterPro" id="IPR006703">
    <property type="entry name" value="G_AIG1"/>
</dbReference>
<dbReference type="SUPFAM" id="SSF52540">
    <property type="entry name" value="P-loop containing nucleoside triphosphate hydrolases"/>
    <property type="match status" value="1"/>
</dbReference>
<dbReference type="GO" id="GO:0005525">
    <property type="term" value="F:GTP binding"/>
    <property type="evidence" value="ECO:0007669"/>
    <property type="project" value="InterPro"/>
</dbReference>
<dbReference type="Pfam" id="PF04548">
    <property type="entry name" value="AIG1"/>
    <property type="match status" value="1"/>
</dbReference>
<protein>
    <recommendedName>
        <fullName evidence="3">AIG1-type G domain-containing protein</fullName>
    </recommendedName>
</protein>
<sequence>MCKNRTILCHRFSVERRCSSNRSNIIPNNFLRNMDKSMSAENTPEGKYSILVIGETGTGKSTLINYLTNFFHGGKPGQLRLSIPSKHYNATEGLNHSEKNAADTSKSQTSKCMEYDFKKDGLVFSFIDTPGLCDTEGTHKDEENILKIMQAAVDKGTLVAIMIVINGTQPRATTNLQYTLNQMHNFVPDSFLDNIVVVLTNCNRFSANFDLSHLKPWKVLDSNSFYMDNFALSKPEKAWKNDKEHEKYVENGWKDSMETIRKMINQLKEMGSQATRTFKEMYKKRNDINSNIKNILIDLEKLQNLQNILEETKSNQQGISDDIEKYSNYKQTQEVECKEYVKSDFMSRICETCSNVCYKDWVQSSSILGIYTSSIYKIYKWTTDPLHKIVGRDYCYKCNCSLSAHYDTDEVAVIKMKTVEKVLHEIKALHEYHLQRNVDVENKISGLHDDIATVQGALRAKEQAIRTCCEDLKKVCSHFNFVNELGSIIDVMQKTASNLRSIEAKRNANKMIDDLRYFVDKLTVGQKTDDSCFLD</sequence>
<dbReference type="Proteomes" id="UP000008820">
    <property type="component" value="Chromosome 2"/>
</dbReference>
<evidence type="ECO:0000259" key="3">
    <source>
        <dbReference type="Pfam" id="PF04548"/>
    </source>
</evidence>